<feature type="compositionally biased region" description="Low complexity" evidence="1">
    <location>
        <begin position="47"/>
        <end position="65"/>
    </location>
</feature>
<evidence type="ECO:0000256" key="1">
    <source>
        <dbReference type="SAM" id="MobiDB-lite"/>
    </source>
</evidence>
<proteinExistence type="predicted"/>
<dbReference type="AlphaFoldDB" id="A0A8K0L2Y8"/>
<reference evidence="2" key="1">
    <citation type="submission" date="2021-07" db="EMBL/GenBank/DDBJ databases">
        <title>Elsinoe batatas strain:CRI-CJ2 Genome sequencing and assembly.</title>
        <authorList>
            <person name="Huang L."/>
        </authorList>
    </citation>
    <scope>NUCLEOTIDE SEQUENCE</scope>
    <source>
        <strain evidence="2">CRI-CJ2</strain>
    </source>
</reference>
<evidence type="ECO:0000313" key="3">
    <source>
        <dbReference type="Proteomes" id="UP000809789"/>
    </source>
</evidence>
<protein>
    <submittedName>
        <fullName evidence="2">Uncharacterized protein</fullName>
    </submittedName>
</protein>
<gene>
    <name evidence="2" type="ORF">KVT40_004005</name>
</gene>
<dbReference type="EMBL" id="JAESVG020000004">
    <property type="protein sequence ID" value="KAG8628132.1"/>
    <property type="molecule type" value="Genomic_DNA"/>
</dbReference>
<dbReference type="Proteomes" id="UP000809789">
    <property type="component" value="Unassembled WGS sequence"/>
</dbReference>
<accession>A0A8K0L2Y8</accession>
<sequence>MHHKPAVPRAQPTYLLAPNFGSLVLGSIIEDPFRTTQVRSKLTSPPKVVTHTETETSSSRSGGKSCHSSIFAQFLATATANLSGDVSKITSDKYEMDSLETSYFDPEITDEEATALVRDDAKVRASINGGRFGGRPVYVVSGLKVATAFRYNMEVSTSKSGTVGGAVPIVEGVGVGAEVGGSREKVSSRADTTAQDIIFAYQLHKIEEKGFREKSRRAESVVFVHKAAFLGKDDEEQEDTFEASLPVVEEYREVADEFVVEGVTSHAAEDPSGTIRLVIFRVLVD</sequence>
<evidence type="ECO:0000313" key="2">
    <source>
        <dbReference type="EMBL" id="KAG8628132.1"/>
    </source>
</evidence>
<organism evidence="2 3">
    <name type="scientific">Elsinoe batatas</name>
    <dbReference type="NCBI Taxonomy" id="2601811"/>
    <lineage>
        <taxon>Eukaryota</taxon>
        <taxon>Fungi</taxon>
        <taxon>Dikarya</taxon>
        <taxon>Ascomycota</taxon>
        <taxon>Pezizomycotina</taxon>
        <taxon>Dothideomycetes</taxon>
        <taxon>Dothideomycetidae</taxon>
        <taxon>Myriangiales</taxon>
        <taxon>Elsinoaceae</taxon>
        <taxon>Elsinoe</taxon>
    </lineage>
</organism>
<keyword evidence="3" id="KW-1185">Reference proteome</keyword>
<feature type="region of interest" description="Disordered" evidence="1">
    <location>
        <begin position="39"/>
        <end position="65"/>
    </location>
</feature>
<dbReference type="OrthoDB" id="4500473at2759"/>
<name>A0A8K0L2Y8_9PEZI</name>
<comment type="caution">
    <text evidence="2">The sequence shown here is derived from an EMBL/GenBank/DDBJ whole genome shotgun (WGS) entry which is preliminary data.</text>
</comment>